<proteinExistence type="predicted"/>
<gene>
    <name evidence="2" type="ORF">N0V91_009109</name>
</gene>
<organism evidence="2 3">
    <name type="scientific">Didymella pomorum</name>
    <dbReference type="NCBI Taxonomy" id="749634"/>
    <lineage>
        <taxon>Eukaryota</taxon>
        <taxon>Fungi</taxon>
        <taxon>Dikarya</taxon>
        <taxon>Ascomycota</taxon>
        <taxon>Pezizomycotina</taxon>
        <taxon>Dothideomycetes</taxon>
        <taxon>Pleosporomycetidae</taxon>
        <taxon>Pleosporales</taxon>
        <taxon>Pleosporineae</taxon>
        <taxon>Didymellaceae</taxon>
        <taxon>Didymella</taxon>
    </lineage>
</organism>
<keyword evidence="3" id="KW-1185">Reference proteome</keyword>
<evidence type="ECO:0000313" key="3">
    <source>
        <dbReference type="Proteomes" id="UP001140510"/>
    </source>
</evidence>
<comment type="caution">
    <text evidence="2">The sequence shown here is derived from an EMBL/GenBank/DDBJ whole genome shotgun (WGS) entry which is preliminary data.</text>
</comment>
<dbReference type="EMBL" id="JAPEVA010000098">
    <property type="protein sequence ID" value="KAJ4399941.1"/>
    <property type="molecule type" value="Genomic_DNA"/>
</dbReference>
<evidence type="ECO:0000313" key="2">
    <source>
        <dbReference type="EMBL" id="KAJ4399941.1"/>
    </source>
</evidence>
<evidence type="ECO:0000256" key="1">
    <source>
        <dbReference type="SAM" id="MobiDB-lite"/>
    </source>
</evidence>
<reference evidence="2" key="1">
    <citation type="submission" date="2022-10" db="EMBL/GenBank/DDBJ databases">
        <title>Tapping the CABI collections for fungal endophytes: first genome assemblies for Collariella, Neodidymelliopsis, Ascochyta clinopodiicola, Didymella pomorum, Didymosphaeria variabile, Neocosmospora piperis and Neocucurbitaria cava.</title>
        <authorList>
            <person name="Hill R."/>
        </authorList>
    </citation>
    <scope>NUCLEOTIDE SEQUENCE</scope>
    <source>
        <strain evidence="2">IMI 355091</strain>
    </source>
</reference>
<dbReference type="OrthoDB" id="3674086at2759"/>
<accession>A0A9W9D479</accession>
<protein>
    <submittedName>
        <fullName evidence="2">Uncharacterized protein</fullName>
    </submittedName>
</protein>
<name>A0A9W9D479_9PLEO</name>
<dbReference type="AlphaFoldDB" id="A0A9W9D479"/>
<dbReference type="Proteomes" id="UP001140510">
    <property type="component" value="Unassembled WGS sequence"/>
</dbReference>
<feature type="region of interest" description="Disordered" evidence="1">
    <location>
        <begin position="144"/>
        <end position="168"/>
    </location>
</feature>
<sequence>MAEETDAIIVDRQADDVISSRVKNGEYGAVNASTMTLEQPGTITALKDATCEAVKQGIIPSYVKSAAFKVTSDDLNPERQKDLSDRFPGVSIVTDTSPVEAQLAADQWLQQNFNEQVAPTKSTPTATTKPPELKTIVKAVGRRSCPDDASTDTDNGCNNHPYRAEKRTQSSGANDLWLDWLDWLDGVALRERSVSHFTGIIREGTFYAMWLQWKNHIEMKLFSTVKGVKLV</sequence>